<dbReference type="EMBL" id="BLAG01000010">
    <property type="protein sequence ID" value="GES31151.1"/>
    <property type="molecule type" value="Genomic_DNA"/>
</dbReference>
<feature type="transmembrane region" description="Helical" evidence="1">
    <location>
        <begin position="168"/>
        <end position="188"/>
    </location>
</feature>
<evidence type="ECO:0000313" key="2">
    <source>
        <dbReference type="EMBL" id="GES31151.1"/>
    </source>
</evidence>
<accession>A0A5J4LGZ6</accession>
<dbReference type="AlphaFoldDB" id="A0A5J4LGZ6"/>
<gene>
    <name evidence="2" type="ORF">San01_36380</name>
</gene>
<reference evidence="2 3" key="1">
    <citation type="submission" date="2019-10" db="EMBL/GenBank/DDBJ databases">
        <title>Whole genome shotgun sequence of Streptomyces angustmyceticus NBRC 3934.</title>
        <authorList>
            <person name="Hosoyama A."/>
            <person name="Ichikawa N."/>
            <person name="Kimura A."/>
            <person name="Kitahashi Y."/>
            <person name="Komaki H."/>
            <person name="Uohara A."/>
        </authorList>
    </citation>
    <scope>NUCLEOTIDE SEQUENCE [LARGE SCALE GENOMIC DNA]</scope>
    <source>
        <strain evidence="2 3">NBRC 3934</strain>
    </source>
</reference>
<protein>
    <submittedName>
        <fullName evidence="2">Uncharacterized protein</fullName>
    </submittedName>
</protein>
<keyword evidence="1" id="KW-0812">Transmembrane</keyword>
<sequence length="238" mass="25895">MPHQTNIRYHVRGARLGRPALERMLAIATAEMNEAAVEIRASVDDAEFGGHSLDEVTRNISQPPAEKNPDDCSDIDFRISDETSEIKISISPTHASVYISSPVPSWAHGHATQILTVLEAAGGCRFTTVTSDETWKQVTRSAKISLLVLGTWLSSAIITDRRFQFSDLQTTVIAAVVVYITTYVKTILSEIRSPKLSLTSDIKTHSWWEDSSLANKIAMGSLIAALLSAVAAFAALKG</sequence>
<proteinExistence type="predicted"/>
<keyword evidence="1" id="KW-1133">Transmembrane helix</keyword>
<evidence type="ECO:0000313" key="3">
    <source>
        <dbReference type="Proteomes" id="UP000325598"/>
    </source>
</evidence>
<dbReference type="Proteomes" id="UP000325598">
    <property type="component" value="Unassembled WGS sequence"/>
</dbReference>
<evidence type="ECO:0000256" key="1">
    <source>
        <dbReference type="SAM" id="Phobius"/>
    </source>
</evidence>
<keyword evidence="3" id="KW-1185">Reference proteome</keyword>
<organism evidence="2 3">
    <name type="scientific">Streptomyces angustmyceticus</name>
    <dbReference type="NCBI Taxonomy" id="285578"/>
    <lineage>
        <taxon>Bacteria</taxon>
        <taxon>Bacillati</taxon>
        <taxon>Actinomycetota</taxon>
        <taxon>Actinomycetes</taxon>
        <taxon>Kitasatosporales</taxon>
        <taxon>Streptomycetaceae</taxon>
        <taxon>Streptomyces</taxon>
    </lineage>
</organism>
<keyword evidence="1" id="KW-0472">Membrane</keyword>
<feature type="transmembrane region" description="Helical" evidence="1">
    <location>
        <begin position="217"/>
        <end position="236"/>
    </location>
</feature>
<name>A0A5J4LGZ6_9ACTN</name>
<comment type="caution">
    <text evidence="2">The sequence shown here is derived from an EMBL/GenBank/DDBJ whole genome shotgun (WGS) entry which is preliminary data.</text>
</comment>